<keyword evidence="4 6" id="KW-0560">Oxidoreductase</keyword>
<dbReference type="GO" id="GO:0016491">
    <property type="term" value="F:oxidoreductase activity"/>
    <property type="evidence" value="ECO:0007669"/>
    <property type="project" value="UniProtKB-KW"/>
</dbReference>
<evidence type="ECO:0000259" key="5">
    <source>
        <dbReference type="Pfam" id="PF07992"/>
    </source>
</evidence>
<evidence type="ECO:0000256" key="1">
    <source>
        <dbReference type="ARBA" id="ARBA00006442"/>
    </source>
</evidence>
<dbReference type="EMBL" id="JBITGY010000003">
    <property type="protein sequence ID" value="MFI6498085.1"/>
    <property type="molecule type" value="Genomic_DNA"/>
</dbReference>
<evidence type="ECO:0000256" key="3">
    <source>
        <dbReference type="ARBA" id="ARBA00022827"/>
    </source>
</evidence>
<proteinExistence type="inferred from homology"/>
<dbReference type="Pfam" id="PF07992">
    <property type="entry name" value="Pyr_redox_2"/>
    <property type="match status" value="1"/>
</dbReference>
<evidence type="ECO:0000313" key="6">
    <source>
        <dbReference type="EMBL" id="MFI6498085.1"/>
    </source>
</evidence>
<accession>A0ABW7YQ84</accession>
<keyword evidence="7" id="KW-1185">Reference proteome</keyword>
<dbReference type="InterPro" id="IPR036188">
    <property type="entry name" value="FAD/NAD-bd_sf"/>
</dbReference>
<evidence type="ECO:0000256" key="4">
    <source>
        <dbReference type="ARBA" id="ARBA00023002"/>
    </source>
</evidence>
<evidence type="ECO:0000313" key="7">
    <source>
        <dbReference type="Proteomes" id="UP001612741"/>
    </source>
</evidence>
<dbReference type="SUPFAM" id="SSF51905">
    <property type="entry name" value="FAD/NAD(P)-binding domain"/>
    <property type="match status" value="1"/>
</dbReference>
<dbReference type="PRINTS" id="PR00368">
    <property type="entry name" value="FADPNR"/>
</dbReference>
<comment type="caution">
    <text evidence="6">The sequence shown here is derived from an EMBL/GenBank/DDBJ whole genome shotgun (WGS) entry which is preliminary data.</text>
</comment>
<dbReference type="PANTHER" id="PTHR43735">
    <property type="entry name" value="APOPTOSIS-INDUCING FACTOR 1"/>
    <property type="match status" value="1"/>
</dbReference>
<keyword evidence="2" id="KW-0285">Flavoprotein</keyword>
<keyword evidence="3" id="KW-0274">FAD</keyword>
<dbReference type="PANTHER" id="PTHR43735:SF3">
    <property type="entry name" value="FERROPTOSIS SUPPRESSOR PROTEIN 1"/>
    <property type="match status" value="1"/>
</dbReference>
<organism evidence="6 7">
    <name type="scientific">Nonomuraea typhae</name>
    <dbReference type="NCBI Taxonomy" id="2603600"/>
    <lineage>
        <taxon>Bacteria</taxon>
        <taxon>Bacillati</taxon>
        <taxon>Actinomycetota</taxon>
        <taxon>Actinomycetes</taxon>
        <taxon>Streptosporangiales</taxon>
        <taxon>Streptosporangiaceae</taxon>
        <taxon>Nonomuraea</taxon>
    </lineage>
</organism>
<gene>
    <name evidence="6" type="ORF">ACIBG2_11895</name>
</gene>
<comment type="similarity">
    <text evidence="1">Belongs to the FAD-dependent oxidoreductase family.</text>
</comment>
<name>A0ABW7YQ84_9ACTN</name>
<dbReference type="RefSeq" id="WP_397081345.1">
    <property type="nucleotide sequence ID" value="NZ_JBITGY010000003.1"/>
</dbReference>
<dbReference type="Proteomes" id="UP001612741">
    <property type="component" value="Unassembled WGS sequence"/>
</dbReference>
<protein>
    <submittedName>
        <fullName evidence="6">NAD(P)/FAD-dependent oxidoreductase</fullName>
        <ecNumber evidence="6">1.6.5.-</ecNumber>
    </submittedName>
</protein>
<sequence length="394" mass="41378">MTHQKGNLMRTTVAVVGGGYGGIAVAKELDAFTDVVLIEPRDTFVHNVAALRGLTDPQWTDHLFLPYDRLLTRGTVLRDLAVRVDAASVTLRSGTRIDAGHIVLATGSAYPFPAKADTEDSAAAKSRYHHTRQALAQAGRVLLLGAGPVGLELAGEIKAAWPDTSITIVDPGPEIVSGGYSGAFRAELRRQLDAMGIRVILGTRLREQPPTAAGTAGTFTATLQSGERLTADIWFRCFGGAPATGYLAGDLTTARRPDGRLTVTADLRLAGQQRVFALGDITAIEEPKQAGTAVAHAPVIAANIRTLLDGGGPLTAYRPGPPGIVLPLGPHGGATYAPNWEEQVDPATAAHIRQHAKERGDTLLAQGILGAELTSQLKGEHLNVGEYAALLNAA</sequence>
<feature type="domain" description="FAD/NAD(P)-binding" evidence="5">
    <location>
        <begin position="12"/>
        <end position="297"/>
    </location>
</feature>
<dbReference type="EC" id="1.6.5.-" evidence="6"/>
<dbReference type="InterPro" id="IPR023753">
    <property type="entry name" value="FAD/NAD-binding_dom"/>
</dbReference>
<reference evidence="6 7" key="1">
    <citation type="submission" date="2024-10" db="EMBL/GenBank/DDBJ databases">
        <title>The Natural Products Discovery Center: Release of the First 8490 Sequenced Strains for Exploring Actinobacteria Biosynthetic Diversity.</title>
        <authorList>
            <person name="Kalkreuter E."/>
            <person name="Kautsar S.A."/>
            <person name="Yang D."/>
            <person name="Bader C.D."/>
            <person name="Teijaro C.N."/>
            <person name="Fluegel L."/>
            <person name="Davis C.M."/>
            <person name="Simpson J.R."/>
            <person name="Lauterbach L."/>
            <person name="Steele A.D."/>
            <person name="Gui C."/>
            <person name="Meng S."/>
            <person name="Li G."/>
            <person name="Viehrig K."/>
            <person name="Ye F."/>
            <person name="Su P."/>
            <person name="Kiefer A.F."/>
            <person name="Nichols A."/>
            <person name="Cepeda A.J."/>
            <person name="Yan W."/>
            <person name="Fan B."/>
            <person name="Jiang Y."/>
            <person name="Adhikari A."/>
            <person name="Zheng C.-J."/>
            <person name="Schuster L."/>
            <person name="Cowan T.M."/>
            <person name="Smanski M.J."/>
            <person name="Chevrette M.G."/>
            <person name="De Carvalho L.P.S."/>
            <person name="Shen B."/>
        </authorList>
    </citation>
    <scope>NUCLEOTIDE SEQUENCE [LARGE SCALE GENOMIC DNA]</scope>
    <source>
        <strain evidence="6 7">NPDC050545</strain>
    </source>
</reference>
<evidence type="ECO:0000256" key="2">
    <source>
        <dbReference type="ARBA" id="ARBA00022630"/>
    </source>
</evidence>
<dbReference type="Gene3D" id="3.50.50.100">
    <property type="match status" value="1"/>
</dbReference>